<dbReference type="InterPro" id="IPR005475">
    <property type="entry name" value="Transketolase-like_Pyr-bd"/>
</dbReference>
<dbReference type="EC" id="1.2.4.1" evidence="4"/>
<dbReference type="Gene3D" id="3.40.50.970">
    <property type="match status" value="1"/>
</dbReference>
<keyword evidence="2 4" id="KW-0560">Oxidoreductase</keyword>
<dbReference type="GO" id="GO:0004739">
    <property type="term" value="F:pyruvate dehydrogenase (acetyl-transferring) activity"/>
    <property type="evidence" value="ECO:0007669"/>
    <property type="project" value="UniProtKB-UniRule"/>
</dbReference>
<accession>A0A0C3W125</accession>
<comment type="catalytic activity">
    <reaction evidence="4">
        <text>N(6)-[(R)-lipoyl]-L-lysyl-[protein] + pyruvate + H(+) = N(6)-[(R)-S(8)-acetyldihydrolipoyl]-L-lysyl-[protein] + CO2</text>
        <dbReference type="Rhea" id="RHEA:19189"/>
        <dbReference type="Rhea" id="RHEA-COMP:10474"/>
        <dbReference type="Rhea" id="RHEA-COMP:10478"/>
        <dbReference type="ChEBI" id="CHEBI:15361"/>
        <dbReference type="ChEBI" id="CHEBI:15378"/>
        <dbReference type="ChEBI" id="CHEBI:16526"/>
        <dbReference type="ChEBI" id="CHEBI:83099"/>
        <dbReference type="ChEBI" id="CHEBI:83111"/>
        <dbReference type="EC" id="1.2.4.1"/>
    </reaction>
</comment>
<dbReference type="STRING" id="3880.G7KYT8"/>
<dbReference type="PaxDb" id="3880-AES77323"/>
<sequence>MARPKNIDKINVLLKKYGPERVLDTPITECYASCYGSCPGFKVLAPYSSEDARGLLKAAIRDPDPAVFLENELFLKISNIISVPMAATA</sequence>
<accession>G7KYT8</accession>
<organism evidence="6 8">
    <name type="scientific">Medicago truncatula</name>
    <name type="common">Barrel medic</name>
    <name type="synonym">Medicago tribuloides</name>
    <dbReference type="NCBI Taxonomy" id="3880"/>
    <lineage>
        <taxon>Eukaryota</taxon>
        <taxon>Viridiplantae</taxon>
        <taxon>Streptophyta</taxon>
        <taxon>Embryophyta</taxon>
        <taxon>Tracheophyta</taxon>
        <taxon>Spermatophyta</taxon>
        <taxon>Magnoliopsida</taxon>
        <taxon>eudicotyledons</taxon>
        <taxon>Gunneridae</taxon>
        <taxon>Pentapetalae</taxon>
        <taxon>rosids</taxon>
        <taxon>fabids</taxon>
        <taxon>Fabales</taxon>
        <taxon>Fabaceae</taxon>
        <taxon>Papilionoideae</taxon>
        <taxon>50 kb inversion clade</taxon>
        <taxon>NPAAA clade</taxon>
        <taxon>Hologalegina</taxon>
        <taxon>IRL clade</taxon>
        <taxon>Trifolieae</taxon>
        <taxon>Medicago</taxon>
    </lineage>
</organism>
<comment type="function">
    <text evidence="4">The pyruvate dehydrogenase complex catalyzes the overall conversion of pyruvate to acetyl-CoA and CO2.</text>
</comment>
<dbReference type="Pfam" id="PF02779">
    <property type="entry name" value="Transket_pyr"/>
    <property type="match status" value="1"/>
</dbReference>
<dbReference type="Proteomes" id="UP000002051">
    <property type="component" value="Unassembled WGS sequence"/>
</dbReference>
<reference evidence="6 8" key="1">
    <citation type="journal article" date="2011" name="Nature">
        <title>The Medicago genome provides insight into the evolution of rhizobial symbioses.</title>
        <authorList>
            <person name="Young N.D."/>
            <person name="Debelle F."/>
            <person name="Oldroyd G.E."/>
            <person name="Geurts R."/>
            <person name="Cannon S.B."/>
            <person name="Udvardi M.K."/>
            <person name="Benedito V.A."/>
            <person name="Mayer K.F."/>
            <person name="Gouzy J."/>
            <person name="Schoof H."/>
            <person name="Van de Peer Y."/>
            <person name="Proost S."/>
            <person name="Cook D.R."/>
            <person name="Meyers B.C."/>
            <person name="Spannagl M."/>
            <person name="Cheung F."/>
            <person name="De Mita S."/>
            <person name="Krishnakumar V."/>
            <person name="Gundlach H."/>
            <person name="Zhou S."/>
            <person name="Mudge J."/>
            <person name="Bharti A.K."/>
            <person name="Murray J.D."/>
            <person name="Naoumkina M.A."/>
            <person name="Rosen B."/>
            <person name="Silverstein K.A."/>
            <person name="Tang H."/>
            <person name="Rombauts S."/>
            <person name="Zhao P.X."/>
            <person name="Zhou P."/>
            <person name="Barbe V."/>
            <person name="Bardou P."/>
            <person name="Bechner M."/>
            <person name="Bellec A."/>
            <person name="Berger A."/>
            <person name="Berges H."/>
            <person name="Bidwell S."/>
            <person name="Bisseling T."/>
            <person name="Choisne N."/>
            <person name="Couloux A."/>
            <person name="Denny R."/>
            <person name="Deshpande S."/>
            <person name="Dai X."/>
            <person name="Doyle J.J."/>
            <person name="Dudez A.M."/>
            <person name="Farmer A.D."/>
            <person name="Fouteau S."/>
            <person name="Franken C."/>
            <person name="Gibelin C."/>
            <person name="Gish J."/>
            <person name="Goldstein S."/>
            <person name="Gonzalez A.J."/>
            <person name="Green P.J."/>
            <person name="Hallab A."/>
            <person name="Hartog M."/>
            <person name="Hua A."/>
            <person name="Humphray S.J."/>
            <person name="Jeong D.H."/>
            <person name="Jing Y."/>
            <person name="Jocker A."/>
            <person name="Kenton S.M."/>
            <person name="Kim D.J."/>
            <person name="Klee K."/>
            <person name="Lai H."/>
            <person name="Lang C."/>
            <person name="Lin S."/>
            <person name="Macmil S.L."/>
            <person name="Magdelenat G."/>
            <person name="Matthews L."/>
            <person name="McCorrison J."/>
            <person name="Monaghan E.L."/>
            <person name="Mun J.H."/>
            <person name="Najar F.Z."/>
            <person name="Nicholson C."/>
            <person name="Noirot C."/>
            <person name="O'Bleness M."/>
            <person name="Paule C.R."/>
            <person name="Poulain J."/>
            <person name="Prion F."/>
            <person name="Qin B."/>
            <person name="Qu C."/>
            <person name="Retzel E.F."/>
            <person name="Riddle C."/>
            <person name="Sallet E."/>
            <person name="Samain S."/>
            <person name="Samson N."/>
            <person name="Sanders I."/>
            <person name="Saurat O."/>
            <person name="Scarpelli C."/>
            <person name="Schiex T."/>
            <person name="Segurens B."/>
            <person name="Severin A.J."/>
            <person name="Sherrier D.J."/>
            <person name="Shi R."/>
            <person name="Sims S."/>
            <person name="Singer S.R."/>
            <person name="Sinharoy S."/>
            <person name="Sterck L."/>
            <person name="Viollet A."/>
            <person name="Wang B.B."/>
            <person name="Wang K."/>
            <person name="Wang M."/>
            <person name="Wang X."/>
            <person name="Warfsmann J."/>
            <person name="Weissenbach J."/>
            <person name="White D.D."/>
            <person name="White J.D."/>
            <person name="Wiley G.B."/>
            <person name="Wincker P."/>
            <person name="Xing Y."/>
            <person name="Yang L."/>
            <person name="Yao Z."/>
            <person name="Ying F."/>
            <person name="Zhai J."/>
            <person name="Zhou L."/>
            <person name="Zuber A."/>
            <person name="Denarie J."/>
            <person name="Dixon R.A."/>
            <person name="May G.D."/>
            <person name="Schwartz D.C."/>
            <person name="Rogers J."/>
            <person name="Quetier F."/>
            <person name="Town C.D."/>
            <person name="Roe B.A."/>
        </authorList>
    </citation>
    <scope>NUCLEOTIDE SEQUENCE [LARGE SCALE GENOMIC DNA]</scope>
    <source>
        <strain evidence="6">A17</strain>
        <strain evidence="7 8">cv. Jemalong A17</strain>
    </source>
</reference>
<evidence type="ECO:0000256" key="1">
    <source>
        <dbReference type="ARBA" id="ARBA00001964"/>
    </source>
</evidence>
<evidence type="ECO:0000313" key="8">
    <source>
        <dbReference type="Proteomes" id="UP000002051"/>
    </source>
</evidence>
<dbReference type="PANTHER" id="PTHR11624">
    <property type="entry name" value="DEHYDROGENASE RELATED"/>
    <property type="match status" value="1"/>
</dbReference>
<evidence type="ECO:0000313" key="7">
    <source>
        <dbReference type="EnsemblPlants" id="AES77323"/>
    </source>
</evidence>
<evidence type="ECO:0000259" key="5">
    <source>
        <dbReference type="Pfam" id="PF02779"/>
    </source>
</evidence>
<keyword evidence="8" id="KW-1185">Reference proteome</keyword>
<keyword evidence="4" id="KW-0670">Pyruvate</keyword>
<dbReference type="EnsemblPlants" id="AES77323">
    <property type="protein sequence ID" value="AES77323"/>
    <property type="gene ID" value="MTR_7g009290"/>
</dbReference>
<dbReference type="InterPro" id="IPR027110">
    <property type="entry name" value="PDHB_mito-type"/>
</dbReference>
<proteinExistence type="predicted"/>
<dbReference type="GO" id="GO:0006086">
    <property type="term" value="P:pyruvate decarboxylation to acetyl-CoA"/>
    <property type="evidence" value="ECO:0007669"/>
    <property type="project" value="InterPro"/>
</dbReference>
<keyword evidence="3 4" id="KW-0786">Thiamine pyrophosphate</keyword>
<dbReference type="AlphaFoldDB" id="G7KYT8"/>
<feature type="domain" description="Transketolase-like pyrimidine-binding" evidence="5">
    <location>
        <begin position="33"/>
        <end position="72"/>
    </location>
</feature>
<dbReference type="HOGENOM" id="CLU_2458222_0_0_1"/>
<dbReference type="eggNOG" id="KOG0524">
    <property type="taxonomic scope" value="Eukaryota"/>
</dbReference>
<name>G7KYT8_MEDTR</name>
<protein>
    <recommendedName>
        <fullName evidence="4">Pyruvate dehydrogenase E1 component subunit beta</fullName>
        <ecNumber evidence="4">1.2.4.1</ecNumber>
    </recommendedName>
</protein>
<dbReference type="SUPFAM" id="SSF52518">
    <property type="entry name" value="Thiamin diphosphate-binding fold (THDP-binding)"/>
    <property type="match status" value="1"/>
</dbReference>
<evidence type="ECO:0000256" key="3">
    <source>
        <dbReference type="ARBA" id="ARBA00023052"/>
    </source>
</evidence>
<dbReference type="PANTHER" id="PTHR11624:SF112">
    <property type="entry name" value="PYRUVATE DEHYDROGENASE E1 COMPONENT SUBUNIT BETA-1, MITOCHONDRIAL"/>
    <property type="match status" value="1"/>
</dbReference>
<dbReference type="InterPro" id="IPR029061">
    <property type="entry name" value="THDP-binding"/>
</dbReference>
<reference evidence="7" key="3">
    <citation type="submission" date="2015-04" db="UniProtKB">
        <authorList>
            <consortium name="EnsemblPlants"/>
        </authorList>
    </citation>
    <scope>IDENTIFICATION</scope>
    <source>
        <strain evidence="7">cv. Jemalong A17</strain>
    </source>
</reference>
<dbReference type="EMBL" id="CM001223">
    <property type="protein sequence ID" value="AES77323.2"/>
    <property type="molecule type" value="Genomic_DNA"/>
</dbReference>
<evidence type="ECO:0000256" key="4">
    <source>
        <dbReference type="RuleBase" id="RU364074"/>
    </source>
</evidence>
<gene>
    <name evidence="6" type="ordered locus">MTR_7g009290</name>
</gene>
<evidence type="ECO:0000256" key="2">
    <source>
        <dbReference type="ARBA" id="ARBA00023002"/>
    </source>
</evidence>
<comment type="cofactor">
    <cofactor evidence="1 4">
        <name>thiamine diphosphate</name>
        <dbReference type="ChEBI" id="CHEBI:58937"/>
    </cofactor>
</comment>
<reference evidence="6 8" key="2">
    <citation type="journal article" date="2014" name="BMC Genomics">
        <title>An improved genome release (version Mt4.0) for the model legume Medicago truncatula.</title>
        <authorList>
            <person name="Tang H."/>
            <person name="Krishnakumar V."/>
            <person name="Bidwell S."/>
            <person name="Rosen B."/>
            <person name="Chan A."/>
            <person name="Zhou S."/>
            <person name="Gentzbittel L."/>
            <person name="Childs K.L."/>
            <person name="Yandell M."/>
            <person name="Gundlach H."/>
            <person name="Mayer K.F."/>
            <person name="Schwartz D.C."/>
            <person name="Town C.D."/>
        </authorList>
    </citation>
    <scope>GENOME REANNOTATION</scope>
    <source>
        <strain evidence="7 8">cv. Jemalong A17</strain>
    </source>
</reference>
<evidence type="ECO:0000313" key="6">
    <source>
        <dbReference type="EMBL" id="AES77323.2"/>
    </source>
</evidence>